<evidence type="ECO:0000256" key="4">
    <source>
        <dbReference type="ARBA" id="ARBA00023015"/>
    </source>
</evidence>
<accession>A0A0B7A2R9</accession>
<comment type="subcellular location">
    <subcellularLocation>
        <location evidence="1">Nucleus</location>
    </subcellularLocation>
</comment>
<evidence type="ECO:0000256" key="8">
    <source>
        <dbReference type="SAM" id="MobiDB-lite"/>
    </source>
</evidence>
<organism evidence="9">
    <name type="scientific">Arion vulgaris</name>
    <dbReference type="NCBI Taxonomy" id="1028688"/>
    <lineage>
        <taxon>Eukaryota</taxon>
        <taxon>Metazoa</taxon>
        <taxon>Spiralia</taxon>
        <taxon>Lophotrochozoa</taxon>
        <taxon>Mollusca</taxon>
        <taxon>Gastropoda</taxon>
        <taxon>Heterobranchia</taxon>
        <taxon>Euthyneura</taxon>
        <taxon>Panpulmonata</taxon>
        <taxon>Eupulmonata</taxon>
        <taxon>Stylommatophora</taxon>
        <taxon>Helicina</taxon>
        <taxon>Arionoidea</taxon>
        <taxon>Arionidae</taxon>
        <taxon>Arion</taxon>
    </lineage>
</organism>
<dbReference type="PANTHER" id="PTHR28314:SF1">
    <property type="entry name" value="MEDIATOR OF RNA POLYMERASE II TRANSCRIPTION SUBUNIT 29"/>
    <property type="match status" value="1"/>
</dbReference>
<feature type="region of interest" description="Disordered" evidence="8">
    <location>
        <begin position="44"/>
        <end position="90"/>
    </location>
</feature>
<keyword evidence="4" id="KW-0805">Transcription regulation</keyword>
<dbReference type="GO" id="GO:0006357">
    <property type="term" value="P:regulation of transcription by RNA polymerase II"/>
    <property type="evidence" value="ECO:0007669"/>
    <property type="project" value="TreeGrafter"/>
</dbReference>
<keyword evidence="5" id="KW-0804">Transcription</keyword>
<dbReference type="GO" id="GO:0016592">
    <property type="term" value="C:mediator complex"/>
    <property type="evidence" value="ECO:0007669"/>
    <property type="project" value="InterPro"/>
</dbReference>
<evidence type="ECO:0000256" key="6">
    <source>
        <dbReference type="ARBA" id="ARBA00023242"/>
    </source>
</evidence>
<feature type="region of interest" description="Disordered" evidence="8">
    <location>
        <begin position="196"/>
        <end position="216"/>
    </location>
</feature>
<evidence type="ECO:0000256" key="3">
    <source>
        <dbReference type="ARBA" id="ARBA00019684"/>
    </source>
</evidence>
<reference evidence="9" key="1">
    <citation type="submission" date="2014-12" db="EMBL/GenBank/DDBJ databases">
        <title>Insight into the proteome of Arion vulgaris.</title>
        <authorList>
            <person name="Aradska J."/>
            <person name="Bulat T."/>
            <person name="Smidak R."/>
            <person name="Sarate P."/>
            <person name="Gangsoo J."/>
            <person name="Sialana F."/>
            <person name="Bilban M."/>
            <person name="Lubec G."/>
        </authorList>
    </citation>
    <scope>NUCLEOTIDE SEQUENCE</scope>
    <source>
        <tissue evidence="9">Skin</tissue>
    </source>
</reference>
<evidence type="ECO:0000256" key="2">
    <source>
        <dbReference type="ARBA" id="ARBA00009851"/>
    </source>
</evidence>
<name>A0A0B7A2R9_9EUPU</name>
<comment type="similarity">
    <text evidence="2">Belongs to the Mediator complex subunit 29 family.</text>
</comment>
<evidence type="ECO:0000256" key="5">
    <source>
        <dbReference type="ARBA" id="ARBA00023163"/>
    </source>
</evidence>
<feature type="compositionally biased region" description="Polar residues" evidence="8">
    <location>
        <begin position="199"/>
        <end position="211"/>
    </location>
</feature>
<sequence length="254" mass="26673">MAAPGLGGQMSGPGQMPVSVLPGMHSQQGGMVSQGIMMSQGGGMVSQGMGSQGMGPQGGGMGPQGGGMGPQGGGMGPQGGGMIPQSGGMGPQGGMAGMMVPVQTNPQVQPAAIQTAEIDPIAKFKSLLPRLKESLVNLFKTGGHLFYQNATQDETGVQYEHVSGKFEKCLEEFYAICDQIEICLCLAHEIIQQDKDSTRNTPNPVLSQKSDAPQPEGQLYSQYLSTVRAQISCAKDIRDLLHECMKNFPEHTHP</sequence>
<dbReference type="InterPro" id="IPR021018">
    <property type="entry name" value="Mediator_Med29_met"/>
</dbReference>
<dbReference type="GO" id="GO:0003712">
    <property type="term" value="F:transcription coregulator activity"/>
    <property type="evidence" value="ECO:0007669"/>
    <property type="project" value="TreeGrafter"/>
</dbReference>
<evidence type="ECO:0000313" key="9">
    <source>
        <dbReference type="EMBL" id="CEK74902.1"/>
    </source>
</evidence>
<protein>
    <recommendedName>
        <fullName evidence="3">Mediator of RNA polymerase II transcription subunit 29</fullName>
    </recommendedName>
    <alternativeName>
        <fullName evidence="7">Mediator complex subunit 29</fullName>
    </alternativeName>
</protein>
<dbReference type="PANTHER" id="PTHR28314">
    <property type="entry name" value="MEDIATOR OF RNA POLYMERASE II TRANSCRIPTION SUBUNIT 29"/>
    <property type="match status" value="1"/>
</dbReference>
<dbReference type="Pfam" id="PF11568">
    <property type="entry name" value="Med29"/>
    <property type="match status" value="1"/>
</dbReference>
<evidence type="ECO:0000256" key="7">
    <source>
        <dbReference type="ARBA" id="ARBA00031963"/>
    </source>
</evidence>
<keyword evidence="6" id="KW-0539">Nucleus</keyword>
<dbReference type="AlphaFoldDB" id="A0A0B7A2R9"/>
<proteinExistence type="inferred from homology"/>
<gene>
    <name evidence="9" type="primary">ORF93066</name>
</gene>
<evidence type="ECO:0000256" key="1">
    <source>
        <dbReference type="ARBA" id="ARBA00004123"/>
    </source>
</evidence>
<dbReference type="EMBL" id="HACG01028037">
    <property type="protein sequence ID" value="CEK74902.1"/>
    <property type="molecule type" value="Transcribed_RNA"/>
</dbReference>